<dbReference type="InterPro" id="IPR000847">
    <property type="entry name" value="LysR_HTH_N"/>
</dbReference>
<dbReference type="FunFam" id="1.10.10.10:FF:000001">
    <property type="entry name" value="LysR family transcriptional regulator"/>
    <property type="match status" value="1"/>
</dbReference>
<dbReference type="GO" id="GO:0003700">
    <property type="term" value="F:DNA-binding transcription factor activity"/>
    <property type="evidence" value="ECO:0007669"/>
    <property type="project" value="InterPro"/>
</dbReference>
<name>A0A6I4MPY2_9ACTN</name>
<keyword evidence="2" id="KW-0805">Transcription regulation</keyword>
<organism evidence="6 7">
    <name type="scientific">Actinomadura physcomitrii</name>
    <dbReference type="NCBI Taxonomy" id="2650748"/>
    <lineage>
        <taxon>Bacteria</taxon>
        <taxon>Bacillati</taxon>
        <taxon>Actinomycetota</taxon>
        <taxon>Actinomycetes</taxon>
        <taxon>Streptosporangiales</taxon>
        <taxon>Thermomonosporaceae</taxon>
        <taxon>Actinomadura</taxon>
    </lineage>
</organism>
<dbReference type="Gene3D" id="3.40.190.10">
    <property type="entry name" value="Periplasmic binding protein-like II"/>
    <property type="match status" value="2"/>
</dbReference>
<feature type="domain" description="HTH lysR-type" evidence="5">
    <location>
        <begin position="1"/>
        <end position="58"/>
    </location>
</feature>
<dbReference type="PRINTS" id="PR00039">
    <property type="entry name" value="HTHLYSR"/>
</dbReference>
<proteinExistence type="inferred from homology"/>
<evidence type="ECO:0000259" key="5">
    <source>
        <dbReference type="PROSITE" id="PS50931"/>
    </source>
</evidence>
<dbReference type="RefSeq" id="WP_151597381.1">
    <property type="nucleotide sequence ID" value="NZ_WBMS02000031.1"/>
</dbReference>
<dbReference type="PROSITE" id="PS50931">
    <property type="entry name" value="HTH_LYSR"/>
    <property type="match status" value="1"/>
</dbReference>
<evidence type="ECO:0000313" key="6">
    <source>
        <dbReference type="EMBL" id="MWA04879.1"/>
    </source>
</evidence>
<comment type="caution">
    <text evidence="6">The sequence shown here is derived from an EMBL/GenBank/DDBJ whole genome shotgun (WGS) entry which is preliminary data.</text>
</comment>
<dbReference type="InterPro" id="IPR036388">
    <property type="entry name" value="WH-like_DNA-bd_sf"/>
</dbReference>
<dbReference type="Proteomes" id="UP000462055">
    <property type="component" value="Unassembled WGS sequence"/>
</dbReference>
<dbReference type="Gene3D" id="1.10.10.10">
    <property type="entry name" value="Winged helix-like DNA-binding domain superfamily/Winged helix DNA-binding domain"/>
    <property type="match status" value="1"/>
</dbReference>
<evidence type="ECO:0000256" key="1">
    <source>
        <dbReference type="ARBA" id="ARBA00009437"/>
    </source>
</evidence>
<evidence type="ECO:0000256" key="2">
    <source>
        <dbReference type="ARBA" id="ARBA00023015"/>
    </source>
</evidence>
<evidence type="ECO:0000256" key="3">
    <source>
        <dbReference type="ARBA" id="ARBA00023125"/>
    </source>
</evidence>
<keyword evidence="7" id="KW-1185">Reference proteome</keyword>
<dbReference type="PANTHER" id="PTHR30346">
    <property type="entry name" value="TRANSCRIPTIONAL DUAL REGULATOR HCAR-RELATED"/>
    <property type="match status" value="1"/>
</dbReference>
<evidence type="ECO:0000313" key="7">
    <source>
        <dbReference type="Proteomes" id="UP000462055"/>
    </source>
</evidence>
<dbReference type="InterPro" id="IPR005119">
    <property type="entry name" value="LysR_subst-bd"/>
</dbReference>
<dbReference type="Pfam" id="PF03466">
    <property type="entry name" value="LysR_substrate"/>
    <property type="match status" value="1"/>
</dbReference>
<dbReference type="SUPFAM" id="SSF53850">
    <property type="entry name" value="Periplasmic binding protein-like II"/>
    <property type="match status" value="1"/>
</dbReference>
<protein>
    <submittedName>
        <fullName evidence="6">LysR family transcriptional regulator</fullName>
    </submittedName>
</protein>
<keyword evidence="3" id="KW-0238">DNA-binding</keyword>
<comment type="similarity">
    <text evidence="1">Belongs to the LysR transcriptional regulatory family.</text>
</comment>
<keyword evidence="4" id="KW-0804">Transcription</keyword>
<dbReference type="SUPFAM" id="SSF46785">
    <property type="entry name" value="Winged helix' DNA-binding domain"/>
    <property type="match status" value="1"/>
</dbReference>
<accession>A0A6I4MPY2</accession>
<dbReference type="Pfam" id="PF00126">
    <property type="entry name" value="HTH_1"/>
    <property type="match status" value="1"/>
</dbReference>
<dbReference type="GO" id="GO:0032993">
    <property type="term" value="C:protein-DNA complex"/>
    <property type="evidence" value="ECO:0007669"/>
    <property type="project" value="TreeGrafter"/>
</dbReference>
<dbReference type="CDD" id="cd08414">
    <property type="entry name" value="PBP2_LTTR_aromatics_like"/>
    <property type="match status" value="1"/>
</dbReference>
<sequence length="298" mass="32261">MDFTQLQVFQAVAEELHFGRAAERLHLAQPYLSRTIRALEADLGTPLFERTTRRVALTPAGQALVEPAAALLRMEEQARADVEAAHRGAAGRVRFSFAGPASQAMVGKLARAVRERHERIDLAFRPGRYGPTVVRELVEHTTDLAIARFEHAPPGVDSRVVARERGVLAVPSSHPVARAGSVSFADLRGEPFITLPEAVGSAVRAMFVNGCRAAGFTPDIVQSAPDSWTCVALVAAGVGLHFTTDSALAQMTLEGVEIVPLAEEIPPVYGYLLWRTRDRDPALTNVLEISEEVFPTVA</sequence>
<gene>
    <name evidence="6" type="ORF">F8568_031825</name>
</gene>
<dbReference type="AlphaFoldDB" id="A0A6I4MPY2"/>
<evidence type="ECO:0000256" key="4">
    <source>
        <dbReference type="ARBA" id="ARBA00023163"/>
    </source>
</evidence>
<dbReference type="PANTHER" id="PTHR30346:SF0">
    <property type="entry name" value="HCA OPERON TRANSCRIPTIONAL ACTIVATOR HCAR"/>
    <property type="match status" value="1"/>
</dbReference>
<dbReference type="EMBL" id="WBMS02000031">
    <property type="protein sequence ID" value="MWA04879.1"/>
    <property type="molecule type" value="Genomic_DNA"/>
</dbReference>
<dbReference type="InterPro" id="IPR036390">
    <property type="entry name" value="WH_DNA-bd_sf"/>
</dbReference>
<reference evidence="6" key="1">
    <citation type="submission" date="2019-12" db="EMBL/GenBank/DDBJ databases">
        <title>Actinomadura physcomitrii sp. nov., a novel actinomycete isolated from moss [Physcomitrium sphaericum (Ludw) Fuernr].</title>
        <authorList>
            <person name="Zhuang X."/>
        </authorList>
    </citation>
    <scope>NUCLEOTIDE SEQUENCE [LARGE SCALE GENOMIC DNA]</scope>
    <source>
        <strain evidence="6">LD22</strain>
    </source>
</reference>
<dbReference type="GO" id="GO:0003677">
    <property type="term" value="F:DNA binding"/>
    <property type="evidence" value="ECO:0007669"/>
    <property type="project" value="UniProtKB-KW"/>
</dbReference>